<evidence type="ECO:0000313" key="5">
    <source>
        <dbReference type="EMBL" id="KAG7342394.1"/>
    </source>
</evidence>
<accession>A0A9K3KES2</accession>
<reference evidence="5" key="1">
    <citation type="journal article" date="2021" name="Sci. Rep.">
        <title>Diploid genomic architecture of Nitzschia inconspicua, an elite biomass production diatom.</title>
        <authorList>
            <person name="Oliver A."/>
            <person name="Podell S."/>
            <person name="Pinowska A."/>
            <person name="Traller J.C."/>
            <person name="Smith S.R."/>
            <person name="McClure R."/>
            <person name="Beliaev A."/>
            <person name="Bohutskyi P."/>
            <person name="Hill E.A."/>
            <person name="Rabines A."/>
            <person name="Zheng H."/>
            <person name="Allen L.Z."/>
            <person name="Kuo A."/>
            <person name="Grigoriev I.V."/>
            <person name="Allen A.E."/>
            <person name="Hazlebeck D."/>
            <person name="Allen E.E."/>
        </authorList>
    </citation>
    <scope>NUCLEOTIDE SEQUENCE</scope>
    <source>
        <strain evidence="5">Hildebrandi</strain>
    </source>
</reference>
<feature type="compositionally biased region" description="Polar residues" evidence="2">
    <location>
        <begin position="426"/>
        <end position="439"/>
    </location>
</feature>
<organism evidence="5 6">
    <name type="scientific">Nitzschia inconspicua</name>
    <dbReference type="NCBI Taxonomy" id="303405"/>
    <lineage>
        <taxon>Eukaryota</taxon>
        <taxon>Sar</taxon>
        <taxon>Stramenopiles</taxon>
        <taxon>Ochrophyta</taxon>
        <taxon>Bacillariophyta</taxon>
        <taxon>Bacillariophyceae</taxon>
        <taxon>Bacillariophycidae</taxon>
        <taxon>Bacillariales</taxon>
        <taxon>Bacillariaceae</taxon>
        <taxon>Nitzschia</taxon>
    </lineage>
</organism>
<evidence type="ECO:0000256" key="1">
    <source>
        <dbReference type="ARBA" id="ARBA00022801"/>
    </source>
</evidence>
<feature type="compositionally biased region" description="Polar residues" evidence="2">
    <location>
        <begin position="36"/>
        <end position="54"/>
    </location>
</feature>
<feature type="compositionally biased region" description="Basic residues" evidence="2">
    <location>
        <begin position="144"/>
        <end position="154"/>
    </location>
</feature>
<dbReference type="CDD" id="cd18793">
    <property type="entry name" value="SF2_C_SNF"/>
    <property type="match status" value="1"/>
</dbReference>
<feature type="compositionally biased region" description="Basic and acidic residues" evidence="2">
    <location>
        <begin position="407"/>
        <end position="416"/>
    </location>
</feature>
<dbReference type="PROSITE" id="PS51192">
    <property type="entry name" value="HELICASE_ATP_BIND_1"/>
    <property type="match status" value="1"/>
</dbReference>
<dbReference type="GO" id="GO:0005524">
    <property type="term" value="F:ATP binding"/>
    <property type="evidence" value="ECO:0007669"/>
    <property type="project" value="InterPro"/>
</dbReference>
<dbReference type="AlphaFoldDB" id="A0A9K3KES2"/>
<feature type="compositionally biased region" description="Polar residues" evidence="2">
    <location>
        <begin position="219"/>
        <end position="229"/>
    </location>
</feature>
<sequence length="1239" mass="139262">MSSSNGGSWLTTQKNQHQIQTSKDEALASRKRRNQRSATGNRTKNGKSNTNKRVGSNAKNAKKKKRSNRSKDDDDFSEDDDEFIVDDDIVEYDSSSEDEYVADGEDEESEQEDVILDEDNDEEDDDLNEVVDLPISSTRAQRANARKRAVHSRKGNIASDPTAVTANDDDSGTCNNPVSIDVEEKGSSSNDTSSSDDDLGGPIFGKSSFLPSGKGRKSAPSNLLKQNQKAAAAAARARSTLVVATTAKKRRNSGSDSLVGLATEPKKARTLNHRKRVTPKVTQQGSKRGHNIDYDDELLTSPDNHPSKTTIKSSNNLDDPIYLDSTSDEKMDNQKLSAPPSRSKYFDRNHDRNHNVNVTEENKAAAAKDMTLEDTPDLPRSKLKKANTMSRRTLLDDQSDYDSGDESVERDQESKTKRGRAILPSSVDSHQQDTLLVDSQSDEEPKTLKRKRTKAALPPSQDSEKEMLLVDSDSDVGSTNTKRKTKRQARDELESDDEDLRAAIYESKRHLKVNVANKRKTKRSDDEETNEIILLDDSDDDNDGDEHGDDYVDQEKEAASTVLKTAEQLSAHVVRTMSQWFGGGGGDGGGGGKTSENATIQGIIVDGAVSLGKLDVDEVSSSTAGTNHQWIPKEEMARVCPNVTLSNYQLIGVNWLSLLHGMKCTVGTKDTNVNGILADEMGLGKTVQTIAFLSWLAALDNRDKPKRPHLIAVPVSTLPNWIREFETFAPHLKVVKYHGSKDEREAAKESLSDHHPKYRNPRISHQVLHDVIVVPVNYFQKEDSIDRKFLNAIEYDYLIVDEAHSLKNAKSTRYKMLDRIKSQHRLLLTGTPIQNNPRELLNMLSFIMPLFSRSSSSLDDDNDKGSYTEQMLKHFVDEKLEGQDDHEKAYSKLKQLFAPFVLRRKKDEVIAQLLPPKKYSIEFVELSKSTRRIYDSIIENHVNQSGPKVSAAIGDHLFTNLRKAAHHPLMLRNRHTSDEEKKHLAKCFLKYQAFQGEGCTEKRVAEELTKFSDFHIHLTAYELLEKDQSRGSDLNRYILETEDLFCSSKFERLRTLLPDLISKGHRVLIFSSWTSCLDLLGCLMDHLNLKYQRMDGSIQSDERQRLIDQFNNDHSYSVFLLSTKACGVGLNLTGADTCIIHDLDFNPFNDLQAEDRCHRIGQKKPVTVYKLVTKDTVDSDIYKMQEMKAKMNAAIMGPSSFADQKAKREITEAAVDRFIKSRNKENRHPEEEEDEVVLL</sequence>
<name>A0A9K3KES2_9STRA</name>
<feature type="compositionally biased region" description="Basic and acidic residues" evidence="2">
    <location>
        <begin position="344"/>
        <end position="354"/>
    </location>
</feature>
<gene>
    <name evidence="5" type="ORF">IV203_007487</name>
</gene>
<comment type="caution">
    <text evidence="5">The sequence shown here is derived from an EMBL/GenBank/DDBJ whole genome shotgun (WGS) entry which is preliminary data.</text>
</comment>
<dbReference type="SMART" id="SM00490">
    <property type="entry name" value="HELICc"/>
    <property type="match status" value="1"/>
</dbReference>
<dbReference type="CDD" id="cd17919">
    <property type="entry name" value="DEXHc_Snf"/>
    <property type="match status" value="1"/>
</dbReference>
<evidence type="ECO:0000259" key="4">
    <source>
        <dbReference type="PROSITE" id="PS51194"/>
    </source>
</evidence>
<dbReference type="InterPro" id="IPR000330">
    <property type="entry name" value="SNF2_N"/>
</dbReference>
<keyword evidence="5" id="KW-0347">Helicase</keyword>
<dbReference type="GO" id="GO:0016787">
    <property type="term" value="F:hydrolase activity"/>
    <property type="evidence" value="ECO:0007669"/>
    <property type="project" value="UniProtKB-KW"/>
</dbReference>
<dbReference type="InterPro" id="IPR049730">
    <property type="entry name" value="SNF2/RAD54-like_C"/>
</dbReference>
<dbReference type="Pfam" id="PF00176">
    <property type="entry name" value="SNF2-rel_dom"/>
    <property type="match status" value="1"/>
</dbReference>
<feature type="region of interest" description="Disordered" evidence="2">
    <location>
        <begin position="518"/>
        <end position="550"/>
    </location>
</feature>
<feature type="domain" description="Helicase C-terminal" evidence="4">
    <location>
        <begin position="1052"/>
        <end position="1209"/>
    </location>
</feature>
<keyword evidence="5" id="KW-0067">ATP-binding</keyword>
<feature type="compositionally biased region" description="Acidic residues" evidence="2">
    <location>
        <begin position="526"/>
        <end position="548"/>
    </location>
</feature>
<proteinExistence type="predicted"/>
<feature type="compositionally biased region" description="Polar residues" evidence="2">
    <location>
        <begin position="1"/>
        <end position="21"/>
    </location>
</feature>
<dbReference type="Pfam" id="PF00271">
    <property type="entry name" value="Helicase_C"/>
    <property type="match status" value="1"/>
</dbReference>
<feature type="compositionally biased region" description="Acidic residues" evidence="2">
    <location>
        <begin position="397"/>
        <end position="406"/>
    </location>
</feature>
<feature type="compositionally biased region" description="Acidic residues" evidence="2">
    <location>
        <begin position="73"/>
        <end position="129"/>
    </location>
</feature>
<dbReference type="GO" id="GO:0004386">
    <property type="term" value="F:helicase activity"/>
    <property type="evidence" value="ECO:0007669"/>
    <property type="project" value="UniProtKB-KW"/>
</dbReference>
<dbReference type="InterPro" id="IPR014001">
    <property type="entry name" value="Helicase_ATP-bd"/>
</dbReference>
<keyword evidence="6" id="KW-1185">Reference proteome</keyword>
<reference evidence="5" key="2">
    <citation type="submission" date="2021-04" db="EMBL/GenBank/DDBJ databases">
        <authorList>
            <person name="Podell S."/>
        </authorList>
    </citation>
    <scope>NUCLEOTIDE SEQUENCE</scope>
    <source>
        <strain evidence="5">Hildebrandi</strain>
    </source>
</reference>
<dbReference type="OrthoDB" id="448448at2759"/>
<evidence type="ECO:0000259" key="3">
    <source>
        <dbReference type="PROSITE" id="PS51192"/>
    </source>
</evidence>
<keyword evidence="1" id="KW-0378">Hydrolase</keyword>
<dbReference type="InterPro" id="IPR001650">
    <property type="entry name" value="Helicase_C-like"/>
</dbReference>
<feature type="region of interest" description="Disordered" evidence="2">
    <location>
        <begin position="1"/>
        <end position="496"/>
    </location>
</feature>
<feature type="compositionally biased region" description="Polar residues" evidence="2">
    <location>
        <begin position="301"/>
        <end position="317"/>
    </location>
</feature>
<protein>
    <submittedName>
        <fullName evidence="5">SNF2 family helicase</fullName>
    </submittedName>
</protein>
<evidence type="ECO:0000256" key="2">
    <source>
        <dbReference type="SAM" id="MobiDB-lite"/>
    </source>
</evidence>
<keyword evidence="5" id="KW-0547">Nucleotide-binding</keyword>
<dbReference type="PANTHER" id="PTHR10799">
    <property type="entry name" value="SNF2/RAD54 HELICASE FAMILY"/>
    <property type="match status" value="1"/>
</dbReference>
<feature type="compositionally biased region" description="Basic residues" evidence="2">
    <location>
        <begin position="268"/>
        <end position="278"/>
    </location>
</feature>
<dbReference type="SMART" id="SM00487">
    <property type="entry name" value="DEXDc"/>
    <property type="match status" value="1"/>
</dbReference>
<feature type="domain" description="Helicase ATP-binding" evidence="3">
    <location>
        <begin position="666"/>
        <end position="850"/>
    </location>
</feature>
<dbReference type="Proteomes" id="UP000693970">
    <property type="component" value="Unassembled WGS sequence"/>
</dbReference>
<evidence type="ECO:0000313" key="6">
    <source>
        <dbReference type="Proteomes" id="UP000693970"/>
    </source>
</evidence>
<feature type="compositionally biased region" description="Low complexity" evidence="2">
    <location>
        <begin position="230"/>
        <end position="246"/>
    </location>
</feature>
<dbReference type="EMBL" id="JAGRRH010000025">
    <property type="protein sequence ID" value="KAG7342394.1"/>
    <property type="molecule type" value="Genomic_DNA"/>
</dbReference>
<dbReference type="PROSITE" id="PS51194">
    <property type="entry name" value="HELICASE_CTER"/>
    <property type="match status" value="1"/>
</dbReference>